<organism evidence="1 2">
    <name type="scientific">Thermodesulfovibrio aggregans</name>
    <dbReference type="NCBI Taxonomy" id="86166"/>
    <lineage>
        <taxon>Bacteria</taxon>
        <taxon>Pseudomonadati</taxon>
        <taxon>Nitrospirota</taxon>
        <taxon>Thermodesulfovibrionia</taxon>
        <taxon>Thermodesulfovibrionales</taxon>
        <taxon>Thermodesulfovibrionaceae</taxon>
        <taxon>Thermodesulfovibrio</taxon>
    </lineage>
</organism>
<accession>A0A0U9IAU9</accession>
<dbReference type="EMBL" id="BCNO01000002">
    <property type="protein sequence ID" value="GAQ95446.1"/>
    <property type="molecule type" value="Genomic_DNA"/>
</dbReference>
<proteinExistence type="predicted"/>
<sequence length="142" mass="15893">MKVDNQYSSVQIINTIEQQKINQIIQKLRNIENRVIAHELAHKSVAGRYAKSVSYTYTKGPDGRMYVTGGEVSLDVSEKRSPEETIKKMEIIEAAALAPSDPSPQDIKVAQVAAIKKMKAQFELNMNKQNEESQGKIIDVFA</sequence>
<evidence type="ECO:0000313" key="2">
    <source>
        <dbReference type="Proteomes" id="UP000054976"/>
    </source>
</evidence>
<comment type="caution">
    <text evidence="1">The sequence shown here is derived from an EMBL/GenBank/DDBJ whole genome shotgun (WGS) entry which is preliminary data.</text>
</comment>
<keyword evidence="2" id="KW-1185">Reference proteome</keyword>
<dbReference type="STRING" id="86166.TAGGR_2339"/>
<dbReference type="InterPro" id="IPR021973">
    <property type="entry name" value="SprA-related"/>
</dbReference>
<name>A0A0U9IAU9_9BACT</name>
<dbReference type="AlphaFoldDB" id="A0A0U9IAU9"/>
<reference evidence="2" key="1">
    <citation type="submission" date="2016-01" db="EMBL/GenBank/DDBJ databases">
        <title>Draft genome sequence of Thermodesulfovibrio aggregans strain TGE-P1.</title>
        <authorList>
            <person name="Sekiguchi Y."/>
            <person name="Ohashi A."/>
            <person name="Matsuura N."/>
            <person name="Tourlousse M.D."/>
        </authorList>
    </citation>
    <scope>NUCLEOTIDE SEQUENCE [LARGE SCALE GENOMIC DNA]</scope>
    <source>
        <strain evidence="2">TGE-P1</strain>
    </source>
</reference>
<dbReference type="OrthoDB" id="14118at2"/>
<gene>
    <name evidence="1" type="ORF">TAGGR_2339</name>
</gene>
<dbReference type="Pfam" id="PF12118">
    <property type="entry name" value="SprA-related"/>
    <property type="match status" value="1"/>
</dbReference>
<dbReference type="Proteomes" id="UP000054976">
    <property type="component" value="Unassembled WGS sequence"/>
</dbReference>
<dbReference type="RefSeq" id="WP_059176879.1">
    <property type="nucleotide sequence ID" value="NZ_BCNO01000002.1"/>
</dbReference>
<evidence type="ECO:0000313" key="1">
    <source>
        <dbReference type="EMBL" id="GAQ95446.1"/>
    </source>
</evidence>
<protein>
    <submittedName>
        <fullName evidence="1">SprA-related family protein</fullName>
    </submittedName>
</protein>